<comment type="caution">
    <text evidence="6">The sequence shown here is derived from an EMBL/GenBank/DDBJ whole genome shotgun (WGS) entry which is preliminary data.</text>
</comment>
<dbReference type="InterPro" id="IPR004843">
    <property type="entry name" value="Calcineurin-like_PHP"/>
</dbReference>
<dbReference type="InterPro" id="IPR029052">
    <property type="entry name" value="Metallo-depent_PP-like"/>
</dbReference>
<evidence type="ECO:0000256" key="1">
    <source>
        <dbReference type="ARBA" id="ARBA00022723"/>
    </source>
</evidence>
<dbReference type="InterPro" id="IPR042283">
    <property type="entry name" value="GpdQ_catalytic"/>
</dbReference>
<keyword evidence="7" id="KW-1185">Reference proteome</keyword>
<dbReference type="EMBL" id="QFFF01000001">
    <property type="protein sequence ID" value="PWG03464.1"/>
    <property type="molecule type" value="Genomic_DNA"/>
</dbReference>
<reference evidence="6 7" key="1">
    <citation type="submission" date="2018-05" db="EMBL/GenBank/DDBJ databases">
        <title>Genome of Sphingosinicella humi QZX222.</title>
        <authorList>
            <person name="Qiao Z."/>
            <person name="Wang G."/>
        </authorList>
    </citation>
    <scope>NUCLEOTIDE SEQUENCE [LARGE SCALE GENOMIC DNA]</scope>
    <source>
        <strain evidence="6 7">QZX222</strain>
    </source>
</reference>
<keyword evidence="3" id="KW-0408">Iron</keyword>
<sequence>MLIAQITDIHLGFEPNNPAEFNRKRLDRTLRALCAMTPQPDLLLATGDLSDSGDDEVSYRRLKSALAACPFPVWFCMGNHDDRAAFLKYFPHVPSADGFIQYVIEEFPVRILMLDTLEEGRHGGGYCETRGAWLKARLAEQPERPTILVLHHPPIETGLSWMTENPEAEWVRRLRSIVEGHPNIVAMLTGHLHRAITTQWAGTTLAVCPSTAPQVALDLAEIDPDKPDGRPMIVADPPGYALHYWNGEGLISHYDTAEDHTVLARYEPALQPLVQMLVAERKDA</sequence>
<proteinExistence type="inferred from homology"/>
<dbReference type="Proteomes" id="UP000245916">
    <property type="component" value="Unassembled WGS sequence"/>
</dbReference>
<dbReference type="GO" id="GO:0004112">
    <property type="term" value="F:cyclic-nucleotide phosphodiesterase activity"/>
    <property type="evidence" value="ECO:0007669"/>
    <property type="project" value="InterPro"/>
</dbReference>
<dbReference type="InterPro" id="IPR026575">
    <property type="entry name" value="GpdQ/CpdA-like"/>
</dbReference>
<dbReference type="OrthoDB" id="651281at2"/>
<protein>
    <submittedName>
        <fullName evidence="6">Phosphodiesterase</fullName>
    </submittedName>
</protein>
<evidence type="ECO:0000256" key="4">
    <source>
        <dbReference type="ARBA" id="ARBA00025742"/>
    </source>
</evidence>
<dbReference type="RefSeq" id="WP_109271602.1">
    <property type="nucleotide sequence ID" value="NZ_QFFF01000001.1"/>
</dbReference>
<dbReference type="Pfam" id="PF00149">
    <property type="entry name" value="Metallophos"/>
    <property type="match status" value="1"/>
</dbReference>
<keyword evidence="2" id="KW-0378">Hydrolase</keyword>
<keyword evidence="1" id="KW-0479">Metal-binding</keyword>
<name>A0A2U2J579_9SPHN</name>
<comment type="similarity">
    <text evidence="4">Belongs to the cyclic nucleotide phosphodiesterase class-III family.</text>
</comment>
<evidence type="ECO:0000313" key="6">
    <source>
        <dbReference type="EMBL" id="PWG03464.1"/>
    </source>
</evidence>
<gene>
    <name evidence="6" type="ORF">DF286_11720</name>
</gene>
<accession>A0A2U2J579</accession>
<dbReference type="CDD" id="cd07402">
    <property type="entry name" value="MPP_GpdQ"/>
    <property type="match status" value="1"/>
</dbReference>
<dbReference type="PANTHER" id="PTHR42988:SF2">
    <property type="entry name" value="CYCLIC NUCLEOTIDE PHOSPHODIESTERASE CBUA0032-RELATED"/>
    <property type="match status" value="1"/>
</dbReference>
<dbReference type="InterPro" id="IPR050884">
    <property type="entry name" value="CNP_phosphodiesterase-III"/>
</dbReference>
<dbReference type="InterPro" id="IPR042281">
    <property type="entry name" value="GpdQ_beta-strand"/>
</dbReference>
<evidence type="ECO:0000256" key="3">
    <source>
        <dbReference type="ARBA" id="ARBA00023004"/>
    </source>
</evidence>
<dbReference type="Gene3D" id="3.60.21.40">
    <property type="entry name" value="GpdQ, catalytic alpha/beta sandwich domain"/>
    <property type="match status" value="1"/>
</dbReference>
<dbReference type="PANTHER" id="PTHR42988">
    <property type="entry name" value="PHOSPHOHYDROLASE"/>
    <property type="match status" value="1"/>
</dbReference>
<feature type="domain" description="Calcineurin-like phosphoesterase" evidence="5">
    <location>
        <begin position="1"/>
        <end position="194"/>
    </location>
</feature>
<organism evidence="6 7">
    <name type="scientific">Allosphingosinicella humi</name>
    <dbReference type="NCBI Taxonomy" id="2068657"/>
    <lineage>
        <taxon>Bacteria</taxon>
        <taxon>Pseudomonadati</taxon>
        <taxon>Pseudomonadota</taxon>
        <taxon>Alphaproteobacteria</taxon>
        <taxon>Sphingomonadales</taxon>
        <taxon>Sphingomonadaceae</taxon>
        <taxon>Allosphingosinicella</taxon>
    </lineage>
</organism>
<evidence type="ECO:0000313" key="7">
    <source>
        <dbReference type="Proteomes" id="UP000245916"/>
    </source>
</evidence>
<evidence type="ECO:0000259" key="5">
    <source>
        <dbReference type="Pfam" id="PF00149"/>
    </source>
</evidence>
<dbReference type="Gene3D" id="3.30.750.180">
    <property type="entry name" value="GpdQ, beta-strand dimerisation domain"/>
    <property type="match status" value="1"/>
</dbReference>
<dbReference type="GO" id="GO:0046872">
    <property type="term" value="F:metal ion binding"/>
    <property type="evidence" value="ECO:0007669"/>
    <property type="project" value="UniProtKB-KW"/>
</dbReference>
<dbReference type="AlphaFoldDB" id="A0A2U2J579"/>
<dbReference type="SUPFAM" id="SSF56300">
    <property type="entry name" value="Metallo-dependent phosphatases"/>
    <property type="match status" value="1"/>
</dbReference>
<evidence type="ECO:0000256" key="2">
    <source>
        <dbReference type="ARBA" id="ARBA00022801"/>
    </source>
</evidence>